<feature type="repeat" description="Cell wall-binding" evidence="2">
    <location>
        <begin position="98"/>
        <end position="117"/>
    </location>
</feature>
<gene>
    <name evidence="4" type="ORF">ACJDTP_19445</name>
</gene>
<feature type="repeat" description="Cell wall-binding" evidence="2">
    <location>
        <begin position="71"/>
        <end position="90"/>
    </location>
</feature>
<evidence type="ECO:0000313" key="5">
    <source>
        <dbReference type="Proteomes" id="UP001623600"/>
    </source>
</evidence>
<evidence type="ECO:0000256" key="1">
    <source>
        <dbReference type="ARBA" id="ARBA00022737"/>
    </source>
</evidence>
<comment type="caution">
    <text evidence="4">The sequence shown here is derived from an EMBL/GenBank/DDBJ whole genome shotgun (WGS) entry which is preliminary data.</text>
</comment>
<reference evidence="4 5" key="1">
    <citation type="submission" date="2024-11" db="EMBL/GenBank/DDBJ databases">
        <authorList>
            <person name="Heng Y.C."/>
            <person name="Lim A.C.H."/>
            <person name="Lee J.K.Y."/>
            <person name="Kittelmann S."/>
        </authorList>
    </citation>
    <scope>NUCLEOTIDE SEQUENCE [LARGE SCALE GENOMIC DNA]</scope>
    <source>
        <strain evidence="4 5">WILCCON 0112</strain>
    </source>
</reference>
<organism evidence="4 5">
    <name type="scientific">Candidatus Clostridium helianthi</name>
    <dbReference type="NCBI Taxonomy" id="3381660"/>
    <lineage>
        <taxon>Bacteria</taxon>
        <taxon>Bacillati</taxon>
        <taxon>Bacillota</taxon>
        <taxon>Clostridia</taxon>
        <taxon>Eubacteriales</taxon>
        <taxon>Clostridiaceae</taxon>
        <taxon>Clostridium</taxon>
    </lineage>
</organism>
<proteinExistence type="predicted"/>
<dbReference type="RefSeq" id="WP_103698386.1">
    <property type="nucleotide sequence ID" value="NZ_JBJIAB010000030.1"/>
</dbReference>
<feature type="signal peptide" evidence="3">
    <location>
        <begin position="1"/>
        <end position="29"/>
    </location>
</feature>
<dbReference type="InterPro" id="IPR018337">
    <property type="entry name" value="Cell_wall/Cho-bd_repeat"/>
</dbReference>
<dbReference type="Pfam" id="PF01473">
    <property type="entry name" value="Choline_bind_1"/>
    <property type="match status" value="1"/>
</dbReference>
<dbReference type="Proteomes" id="UP001623600">
    <property type="component" value="Unassembled WGS sequence"/>
</dbReference>
<sequence>MKTMKLTKIIANLLLASSLITLMPLEAQAETVSKQSGKVIENTKSDKKGEWISVKNSYTYNRWYRIGDSWATGWQKIDGNWYYFNSDGSPAVATPERGSSWKQIDGKWYSFGANGIMKSNSIIVDYPDEYYVGADGALTQMPTSGWVKKQNALFDNWRYRIDNAWAKGWQLIDGKWYYFYVSGDMMTNCTKDGYRAGEDGVCVPV</sequence>
<keyword evidence="3" id="KW-0732">Signal</keyword>
<evidence type="ECO:0000256" key="3">
    <source>
        <dbReference type="SAM" id="SignalP"/>
    </source>
</evidence>
<dbReference type="Pfam" id="PF19127">
    <property type="entry name" value="Choline_bind_3"/>
    <property type="match status" value="2"/>
</dbReference>
<protein>
    <recommendedName>
        <fullName evidence="6">Cell wall-binding protein</fullName>
    </recommendedName>
</protein>
<dbReference type="PROSITE" id="PS51170">
    <property type="entry name" value="CW"/>
    <property type="match status" value="3"/>
</dbReference>
<dbReference type="SUPFAM" id="SSF69360">
    <property type="entry name" value="Cell wall binding repeat"/>
    <property type="match status" value="1"/>
</dbReference>
<accession>A0ABW8SAQ5</accession>
<dbReference type="Gene3D" id="2.10.270.10">
    <property type="entry name" value="Cholin Binding"/>
    <property type="match status" value="1"/>
</dbReference>
<feature type="repeat" description="Cell wall-binding" evidence="2">
    <location>
        <begin position="166"/>
        <end position="185"/>
    </location>
</feature>
<evidence type="ECO:0000313" key="4">
    <source>
        <dbReference type="EMBL" id="MFL0167250.1"/>
    </source>
</evidence>
<name>A0ABW8SAQ5_9CLOT</name>
<keyword evidence="5" id="KW-1185">Reference proteome</keyword>
<evidence type="ECO:0000256" key="2">
    <source>
        <dbReference type="PROSITE-ProRule" id="PRU00591"/>
    </source>
</evidence>
<evidence type="ECO:0008006" key="6">
    <source>
        <dbReference type="Google" id="ProtNLM"/>
    </source>
</evidence>
<feature type="chain" id="PRO_5046167116" description="Cell wall-binding protein" evidence="3">
    <location>
        <begin position="30"/>
        <end position="205"/>
    </location>
</feature>
<dbReference type="EMBL" id="JBJIAB010000030">
    <property type="protein sequence ID" value="MFL0167250.1"/>
    <property type="molecule type" value="Genomic_DNA"/>
</dbReference>
<keyword evidence="1" id="KW-0677">Repeat</keyword>